<organism evidence="2 3">
    <name type="scientific">Protopolystoma xenopodis</name>
    <dbReference type="NCBI Taxonomy" id="117903"/>
    <lineage>
        <taxon>Eukaryota</taxon>
        <taxon>Metazoa</taxon>
        <taxon>Spiralia</taxon>
        <taxon>Lophotrochozoa</taxon>
        <taxon>Platyhelminthes</taxon>
        <taxon>Monogenea</taxon>
        <taxon>Polyopisthocotylea</taxon>
        <taxon>Polystomatidea</taxon>
        <taxon>Polystomatidae</taxon>
        <taxon>Protopolystoma</taxon>
    </lineage>
</organism>
<dbReference type="EMBL" id="CAAALY010037425">
    <property type="protein sequence ID" value="VEL18535.1"/>
    <property type="molecule type" value="Genomic_DNA"/>
</dbReference>
<proteinExistence type="predicted"/>
<evidence type="ECO:0000313" key="2">
    <source>
        <dbReference type="EMBL" id="VEL18535.1"/>
    </source>
</evidence>
<keyword evidence="1" id="KW-0732">Signal</keyword>
<dbReference type="AlphaFoldDB" id="A0A3S5CG74"/>
<sequence>MNRLLIYLRLFTFLRLSLSSRVPKYHSSKELDHFTLTYGILTGLVLSDPSTIGLRLQGSLFMSINCIQASIRLAIRPLVYIRATGLPRPESPYTPPLCFTEALLSSCLQPHYPTAPANACCTKVGKILHHHVSLPLNSVHGTCIIDAFCCLGAGEDRQTEQPWRGF</sequence>
<comment type="caution">
    <text evidence="2">The sequence shown here is derived from an EMBL/GenBank/DDBJ whole genome shotgun (WGS) entry which is preliminary data.</text>
</comment>
<dbReference type="Proteomes" id="UP000784294">
    <property type="component" value="Unassembled WGS sequence"/>
</dbReference>
<gene>
    <name evidence="2" type="ORF">PXEA_LOCUS11975</name>
</gene>
<evidence type="ECO:0000256" key="1">
    <source>
        <dbReference type="SAM" id="SignalP"/>
    </source>
</evidence>
<protein>
    <recommendedName>
        <fullName evidence="4">Secreted protein</fullName>
    </recommendedName>
</protein>
<keyword evidence="3" id="KW-1185">Reference proteome</keyword>
<evidence type="ECO:0000313" key="3">
    <source>
        <dbReference type="Proteomes" id="UP000784294"/>
    </source>
</evidence>
<feature type="signal peptide" evidence="1">
    <location>
        <begin position="1"/>
        <end position="19"/>
    </location>
</feature>
<accession>A0A3S5CG74</accession>
<name>A0A3S5CG74_9PLAT</name>
<evidence type="ECO:0008006" key="4">
    <source>
        <dbReference type="Google" id="ProtNLM"/>
    </source>
</evidence>
<feature type="chain" id="PRO_5018639869" description="Secreted protein" evidence="1">
    <location>
        <begin position="20"/>
        <end position="166"/>
    </location>
</feature>
<reference evidence="2" key="1">
    <citation type="submission" date="2018-11" db="EMBL/GenBank/DDBJ databases">
        <authorList>
            <consortium name="Pathogen Informatics"/>
        </authorList>
    </citation>
    <scope>NUCLEOTIDE SEQUENCE</scope>
</reference>